<feature type="transmembrane region" description="Helical" evidence="1">
    <location>
        <begin position="110"/>
        <end position="132"/>
    </location>
</feature>
<keyword evidence="1" id="KW-0472">Membrane</keyword>
<evidence type="ECO:0000313" key="2">
    <source>
        <dbReference type="EMBL" id="CAG7654947.1"/>
    </source>
</evidence>
<feature type="transmembrane region" description="Helical" evidence="1">
    <location>
        <begin position="48"/>
        <end position="70"/>
    </location>
</feature>
<keyword evidence="1" id="KW-1133">Transmembrane helix</keyword>
<keyword evidence="1" id="KW-0812">Transmembrane</keyword>
<evidence type="ECO:0000313" key="3">
    <source>
        <dbReference type="Proteomes" id="UP000708208"/>
    </source>
</evidence>
<proteinExistence type="predicted"/>
<feature type="transmembrane region" description="Helical" evidence="1">
    <location>
        <begin position="243"/>
        <end position="264"/>
    </location>
</feature>
<gene>
    <name evidence="2" type="ORF">AFUS01_LOCUS899</name>
</gene>
<accession>A0A8J2J5H8</accession>
<dbReference type="Proteomes" id="UP000708208">
    <property type="component" value="Unassembled WGS sequence"/>
</dbReference>
<feature type="transmembrane region" description="Helical" evidence="1">
    <location>
        <begin position="168"/>
        <end position="189"/>
    </location>
</feature>
<feature type="transmembrane region" description="Helical" evidence="1">
    <location>
        <begin position="270"/>
        <end position="300"/>
    </location>
</feature>
<dbReference type="EMBL" id="CAJVCH010004808">
    <property type="protein sequence ID" value="CAG7654947.1"/>
    <property type="molecule type" value="Genomic_DNA"/>
</dbReference>
<name>A0A8J2J5H8_9HEXA</name>
<sequence>MFENADKDFGKFCRLAEIFQAIPYKWDRKSKCLTTKLVSRDTWEIPNITITSIFVIFFTACCIFIVNLVVNTGDIAFTLKELITLNLNLKAKFLRKDQETISKLEFQTSFLIQFMTPSVFTISFGFVFIFFLDPYNPRYVLMNFMDRNIESWNKTQWLCAFFIFTLEFYTYVNGMIVCYFHWFLCLIYCNRTKFWLQQITSKTNSSWLGFDTKGDIRRPHTSAQVFRSLQILNTCFNQGMRKIVMNGLFLFNFLSQSVCSYSVIKFHQDLPILLLTGMVSTTLTWCIVEFLTYPLMAVLYTLSSTFIKSTDFLGGDNYNNLILECQRLSMSKLDVKIRKSMRPLALNAGDFYRVKEETPLTVLAIVSSLTFNLLILT</sequence>
<comment type="caution">
    <text evidence="2">The sequence shown here is derived from an EMBL/GenBank/DDBJ whole genome shotgun (WGS) entry which is preliminary data.</text>
</comment>
<evidence type="ECO:0000256" key="1">
    <source>
        <dbReference type="SAM" id="Phobius"/>
    </source>
</evidence>
<reference evidence="2" key="1">
    <citation type="submission" date="2021-06" db="EMBL/GenBank/DDBJ databases">
        <authorList>
            <person name="Hodson N. C."/>
            <person name="Mongue J. A."/>
            <person name="Jaron S. K."/>
        </authorList>
    </citation>
    <scope>NUCLEOTIDE SEQUENCE</scope>
</reference>
<organism evidence="2 3">
    <name type="scientific">Allacma fusca</name>
    <dbReference type="NCBI Taxonomy" id="39272"/>
    <lineage>
        <taxon>Eukaryota</taxon>
        <taxon>Metazoa</taxon>
        <taxon>Ecdysozoa</taxon>
        <taxon>Arthropoda</taxon>
        <taxon>Hexapoda</taxon>
        <taxon>Collembola</taxon>
        <taxon>Symphypleona</taxon>
        <taxon>Sminthuridae</taxon>
        <taxon>Allacma</taxon>
    </lineage>
</organism>
<keyword evidence="3" id="KW-1185">Reference proteome</keyword>
<dbReference type="AlphaFoldDB" id="A0A8J2J5H8"/>
<protein>
    <submittedName>
        <fullName evidence="2">Uncharacterized protein</fullName>
    </submittedName>
</protein>